<keyword evidence="7" id="KW-1185">Reference proteome</keyword>
<dbReference type="InterPro" id="IPR005471">
    <property type="entry name" value="Tscrpt_reg_IclR_N"/>
</dbReference>
<keyword evidence="1" id="KW-0805">Transcription regulation</keyword>
<dbReference type="InterPro" id="IPR014757">
    <property type="entry name" value="Tscrpt_reg_IclR_C"/>
</dbReference>
<evidence type="ECO:0000256" key="2">
    <source>
        <dbReference type="ARBA" id="ARBA00023125"/>
    </source>
</evidence>
<dbReference type="PROSITE" id="PS51078">
    <property type="entry name" value="ICLR_ED"/>
    <property type="match status" value="1"/>
</dbReference>
<dbReference type="SUPFAM" id="SSF55781">
    <property type="entry name" value="GAF domain-like"/>
    <property type="match status" value="1"/>
</dbReference>
<dbReference type="Gene3D" id="1.10.10.10">
    <property type="entry name" value="Winged helix-like DNA-binding domain superfamily/Winged helix DNA-binding domain"/>
    <property type="match status" value="1"/>
</dbReference>
<dbReference type="InterPro" id="IPR029016">
    <property type="entry name" value="GAF-like_dom_sf"/>
</dbReference>
<feature type="domain" description="IclR-ED" evidence="5">
    <location>
        <begin position="60"/>
        <end position="247"/>
    </location>
</feature>
<dbReference type="SMART" id="SM00346">
    <property type="entry name" value="HTH_ICLR"/>
    <property type="match status" value="1"/>
</dbReference>
<dbReference type="PANTHER" id="PTHR30136:SF35">
    <property type="entry name" value="HTH-TYPE TRANSCRIPTIONAL REGULATOR RV1719"/>
    <property type="match status" value="1"/>
</dbReference>
<dbReference type="PROSITE" id="PS51077">
    <property type="entry name" value="HTH_ICLR"/>
    <property type="match status" value="1"/>
</dbReference>
<dbReference type="PANTHER" id="PTHR30136">
    <property type="entry name" value="HELIX-TURN-HELIX TRANSCRIPTIONAL REGULATOR, ICLR FAMILY"/>
    <property type="match status" value="1"/>
</dbReference>
<keyword evidence="2" id="KW-0238">DNA-binding</keyword>
<evidence type="ECO:0000313" key="7">
    <source>
        <dbReference type="Proteomes" id="UP001239909"/>
    </source>
</evidence>
<evidence type="ECO:0000313" key="6">
    <source>
        <dbReference type="EMBL" id="GMG82112.1"/>
    </source>
</evidence>
<organism evidence="6 7">
    <name type="scientific">Paralimibaculum aggregatum</name>
    <dbReference type="NCBI Taxonomy" id="3036245"/>
    <lineage>
        <taxon>Bacteria</taxon>
        <taxon>Pseudomonadati</taxon>
        <taxon>Pseudomonadota</taxon>
        <taxon>Alphaproteobacteria</taxon>
        <taxon>Rhodobacterales</taxon>
        <taxon>Paracoccaceae</taxon>
        <taxon>Paralimibaculum</taxon>
    </lineage>
</organism>
<dbReference type="Pfam" id="PF09339">
    <property type="entry name" value="HTH_IclR"/>
    <property type="match status" value="1"/>
</dbReference>
<dbReference type="InterPro" id="IPR050707">
    <property type="entry name" value="HTH_MetabolicPath_Reg"/>
</dbReference>
<accession>A0ABQ6LFK3</accession>
<dbReference type="Proteomes" id="UP001239909">
    <property type="component" value="Unassembled WGS sequence"/>
</dbReference>
<dbReference type="Gene3D" id="3.30.450.40">
    <property type="match status" value="1"/>
</dbReference>
<name>A0ABQ6LFK3_9RHOB</name>
<gene>
    <name evidence="6" type="ORF">LNKW23_13250</name>
</gene>
<dbReference type="Pfam" id="PF01614">
    <property type="entry name" value="IclR_C"/>
    <property type="match status" value="1"/>
</dbReference>
<comment type="caution">
    <text evidence="6">The sequence shown here is derived from an EMBL/GenBank/DDBJ whole genome shotgun (WGS) entry which is preliminary data.</text>
</comment>
<dbReference type="EMBL" id="BSYI01000008">
    <property type="protein sequence ID" value="GMG82112.1"/>
    <property type="molecule type" value="Genomic_DNA"/>
</dbReference>
<dbReference type="InterPro" id="IPR036390">
    <property type="entry name" value="WH_DNA-bd_sf"/>
</dbReference>
<feature type="domain" description="HTH iclR-type" evidence="4">
    <location>
        <begin position="1"/>
        <end position="59"/>
    </location>
</feature>
<evidence type="ECO:0000256" key="1">
    <source>
        <dbReference type="ARBA" id="ARBA00023015"/>
    </source>
</evidence>
<dbReference type="SUPFAM" id="SSF46785">
    <property type="entry name" value="Winged helix' DNA-binding domain"/>
    <property type="match status" value="1"/>
</dbReference>
<evidence type="ECO:0000259" key="5">
    <source>
        <dbReference type="PROSITE" id="PS51078"/>
    </source>
</evidence>
<keyword evidence="3" id="KW-0804">Transcription</keyword>
<sequence length="247" mass="27240">MNRTFSILEAFAGDRHSLPLHEIAMRVGLTSPTTLRIIKALVELGYLIRLTNNEYCLSPKILRLSAAVKSTLDIREISYDVNHDLAAKTKESVALYMLDGFERICIYAIDSELRLQAVIRQGDRAPLGLGASGKAILAYQAPELIEEAAERLEQSHAVERAKLREVLARIREEGFAQSSFEVTGGNAAVAAPIFEPDGSVRFALSLACPESRFSVNEAFFTEEVIRSAKLISKRNGFTERELTPASA</sequence>
<protein>
    <submittedName>
        <fullName evidence="6">IclR family transcriptional regulator</fullName>
    </submittedName>
</protein>
<evidence type="ECO:0000256" key="3">
    <source>
        <dbReference type="ARBA" id="ARBA00023163"/>
    </source>
</evidence>
<reference evidence="6 7" key="1">
    <citation type="submission" date="2023-04" db="EMBL/GenBank/DDBJ databases">
        <title>Marinoamorphus aggregata gen. nov., sp. Nov., isolate from tissue of brittle star Ophioplocus japonicus.</title>
        <authorList>
            <person name="Kawano K."/>
            <person name="Sawayama S."/>
            <person name="Nakagawa S."/>
        </authorList>
    </citation>
    <scope>NUCLEOTIDE SEQUENCE [LARGE SCALE GENOMIC DNA]</scope>
    <source>
        <strain evidence="6 7">NKW23</strain>
    </source>
</reference>
<dbReference type="InterPro" id="IPR036388">
    <property type="entry name" value="WH-like_DNA-bd_sf"/>
</dbReference>
<evidence type="ECO:0000259" key="4">
    <source>
        <dbReference type="PROSITE" id="PS51077"/>
    </source>
</evidence>
<proteinExistence type="predicted"/>